<keyword evidence="5 6" id="KW-0472">Membrane</keyword>
<evidence type="ECO:0000256" key="2">
    <source>
        <dbReference type="ARBA" id="ARBA00022448"/>
    </source>
</evidence>
<feature type="transmembrane region" description="Helical" evidence="6">
    <location>
        <begin position="160"/>
        <end position="177"/>
    </location>
</feature>
<dbReference type="GO" id="GO:0005315">
    <property type="term" value="F:phosphate transmembrane transporter activity"/>
    <property type="evidence" value="ECO:0007669"/>
    <property type="project" value="InterPro"/>
</dbReference>
<gene>
    <name evidence="7" type="ORF">GF339_06090</name>
</gene>
<keyword evidence="4 6" id="KW-1133">Transmembrane helix</keyword>
<dbReference type="PANTHER" id="PTHR11101:SF80">
    <property type="entry name" value="PHOSPHATE TRANSPORTER"/>
    <property type="match status" value="1"/>
</dbReference>
<feature type="transmembrane region" description="Helical" evidence="6">
    <location>
        <begin position="283"/>
        <end position="304"/>
    </location>
</feature>
<evidence type="ECO:0000256" key="3">
    <source>
        <dbReference type="ARBA" id="ARBA00022692"/>
    </source>
</evidence>
<evidence type="ECO:0000313" key="8">
    <source>
        <dbReference type="Proteomes" id="UP000649604"/>
    </source>
</evidence>
<evidence type="ECO:0000256" key="6">
    <source>
        <dbReference type="SAM" id="Phobius"/>
    </source>
</evidence>
<dbReference type="InterPro" id="IPR001204">
    <property type="entry name" value="Phos_transporter"/>
</dbReference>
<dbReference type="Proteomes" id="UP000649604">
    <property type="component" value="Unassembled WGS sequence"/>
</dbReference>
<feature type="transmembrane region" description="Helical" evidence="6">
    <location>
        <begin position="121"/>
        <end position="140"/>
    </location>
</feature>
<evidence type="ECO:0000313" key="7">
    <source>
        <dbReference type="EMBL" id="MBD3324134.1"/>
    </source>
</evidence>
<dbReference type="PANTHER" id="PTHR11101">
    <property type="entry name" value="PHOSPHATE TRANSPORTER"/>
    <property type="match status" value="1"/>
</dbReference>
<comment type="subcellular location">
    <subcellularLocation>
        <location evidence="1">Membrane</location>
        <topology evidence="1">Multi-pass membrane protein</topology>
    </subcellularLocation>
</comment>
<name>A0A9D5Q4W1_9BACT</name>
<evidence type="ECO:0000256" key="5">
    <source>
        <dbReference type="ARBA" id="ARBA00023136"/>
    </source>
</evidence>
<proteinExistence type="predicted"/>
<reference evidence="7" key="1">
    <citation type="submission" date="2019-11" db="EMBL/GenBank/DDBJ databases">
        <title>Microbial mats filling the niche in hypersaline microbial mats.</title>
        <authorList>
            <person name="Wong H.L."/>
            <person name="Macleod F.I."/>
            <person name="White R.A. III"/>
            <person name="Burns B.P."/>
        </authorList>
    </citation>
    <scope>NUCLEOTIDE SEQUENCE</scope>
    <source>
        <strain evidence="7">Rbin_158</strain>
    </source>
</reference>
<protein>
    <submittedName>
        <fullName evidence="7">Inorganic phosphate transporter</fullName>
    </submittedName>
</protein>
<keyword evidence="2" id="KW-0813">Transport</keyword>
<dbReference type="Pfam" id="PF01384">
    <property type="entry name" value="PHO4"/>
    <property type="match status" value="1"/>
</dbReference>
<feature type="transmembrane region" description="Helical" evidence="6">
    <location>
        <begin position="32"/>
        <end position="51"/>
    </location>
</feature>
<evidence type="ECO:0000256" key="1">
    <source>
        <dbReference type="ARBA" id="ARBA00004141"/>
    </source>
</evidence>
<organism evidence="7 8">
    <name type="scientific">candidate division KSB3 bacterium</name>
    <dbReference type="NCBI Taxonomy" id="2044937"/>
    <lineage>
        <taxon>Bacteria</taxon>
        <taxon>candidate division KSB3</taxon>
    </lineage>
</organism>
<dbReference type="EMBL" id="WJJP01000191">
    <property type="protein sequence ID" value="MBD3324134.1"/>
    <property type="molecule type" value="Genomic_DNA"/>
</dbReference>
<dbReference type="GO" id="GO:0035435">
    <property type="term" value="P:phosphate ion transmembrane transport"/>
    <property type="evidence" value="ECO:0007669"/>
    <property type="project" value="TreeGrafter"/>
</dbReference>
<accession>A0A9D5Q4W1</accession>
<keyword evidence="3 6" id="KW-0812">Transmembrane</keyword>
<feature type="transmembrane region" description="Helical" evidence="6">
    <location>
        <begin position="260"/>
        <end position="277"/>
    </location>
</feature>
<feature type="transmembrane region" description="Helical" evidence="6">
    <location>
        <begin position="184"/>
        <end position="211"/>
    </location>
</feature>
<feature type="transmembrane region" description="Helical" evidence="6">
    <location>
        <begin position="63"/>
        <end position="82"/>
    </location>
</feature>
<dbReference type="AlphaFoldDB" id="A0A9D5Q4W1"/>
<feature type="transmembrane region" description="Helical" evidence="6">
    <location>
        <begin position="88"/>
        <end position="109"/>
    </location>
</feature>
<sequence length="311" mass="32143">MFRLLSGIFLGWSLGANDSANIFGTAVASRVIHYRVAVTITAVGVVLGAVWQGSAGMHTVGGLTSYDLNSAFLASLAAALTVTGMTYLSLPVSTSQAVIGSILGIGFALEQPINWQGFEKVVVCWIGTPIGAMVISYVLYKCFQALLSTITLNLISINRLIKYGLFLSGAYGAYALGANNVANVTGVFAGAGLLTVRAATLLGGISIALGAVTYSKRVMLTVGGGLVKLDGFSAFIAVLSEAITVHIYAKIGVPVSTSQAIVGAVIGIGFVLGGRAINNRALLQILIGWISTPLLAGILAFFMLKAFVLAF</sequence>
<dbReference type="GO" id="GO:0016020">
    <property type="term" value="C:membrane"/>
    <property type="evidence" value="ECO:0007669"/>
    <property type="project" value="UniProtKB-SubCell"/>
</dbReference>
<comment type="caution">
    <text evidence="7">The sequence shown here is derived from an EMBL/GenBank/DDBJ whole genome shotgun (WGS) entry which is preliminary data.</text>
</comment>
<evidence type="ECO:0000256" key="4">
    <source>
        <dbReference type="ARBA" id="ARBA00022989"/>
    </source>
</evidence>